<dbReference type="InterPro" id="IPR023797">
    <property type="entry name" value="RNA3'_phos_cyclase_dom"/>
</dbReference>
<dbReference type="InterPro" id="IPR037136">
    <property type="entry name" value="RNA3'_phos_cyclase_dom_sf"/>
</dbReference>
<feature type="domain" description="RNA 3'-terminal phosphate cyclase insert" evidence="9">
    <location>
        <begin position="190"/>
        <end position="291"/>
    </location>
</feature>
<dbReference type="PANTHER" id="PTHR11096">
    <property type="entry name" value="RNA 3' TERMINAL PHOSPHATE CYCLASE"/>
    <property type="match status" value="1"/>
</dbReference>
<dbReference type="HOGENOM" id="CLU_027882_0_0_1"/>
<feature type="active site" description="Tele-AMP-histidine intermediate" evidence="6">
    <location>
        <position position="325"/>
    </location>
</feature>
<dbReference type="PROSITE" id="PS01287">
    <property type="entry name" value="RTC"/>
    <property type="match status" value="1"/>
</dbReference>
<dbReference type="InterPro" id="IPR036553">
    <property type="entry name" value="RPTC_insert"/>
</dbReference>
<dbReference type="GO" id="GO:0005524">
    <property type="term" value="F:ATP binding"/>
    <property type="evidence" value="ECO:0007669"/>
    <property type="project" value="UniProtKB-KW"/>
</dbReference>
<dbReference type="InterPro" id="IPR013791">
    <property type="entry name" value="RNA3'-term_phos_cycl_insert"/>
</dbReference>
<evidence type="ECO:0000256" key="2">
    <source>
        <dbReference type="ARBA" id="ARBA00012725"/>
    </source>
</evidence>
<keyword evidence="11" id="KW-1185">Reference proteome</keyword>
<dbReference type="GO" id="GO:0005634">
    <property type="term" value="C:nucleus"/>
    <property type="evidence" value="ECO:0007669"/>
    <property type="project" value="TreeGrafter"/>
</dbReference>
<proteinExistence type="inferred from homology"/>
<evidence type="ECO:0000259" key="8">
    <source>
        <dbReference type="Pfam" id="PF01137"/>
    </source>
</evidence>
<dbReference type="GO" id="GO:0006396">
    <property type="term" value="P:RNA processing"/>
    <property type="evidence" value="ECO:0007669"/>
    <property type="project" value="InterPro"/>
</dbReference>
<dbReference type="NCBIfam" id="TIGR03399">
    <property type="entry name" value="RNA_3prim_cycl"/>
    <property type="match status" value="1"/>
</dbReference>
<dbReference type="InterPro" id="IPR000228">
    <property type="entry name" value="RNA3'_term_phos_cyc"/>
</dbReference>
<reference evidence="10 11" key="1">
    <citation type="journal article" date="2012" name="BMC Genomics">
        <title>Comparative genomics of the white-rot fungi, Phanerochaete carnosa and P. chrysosporium, to elucidate the genetic basis of the distinct wood types they colonize.</title>
        <authorList>
            <person name="Suzuki H."/>
            <person name="MacDonald J."/>
            <person name="Syed K."/>
            <person name="Salamov A."/>
            <person name="Hori C."/>
            <person name="Aerts A."/>
            <person name="Henrissat B."/>
            <person name="Wiebenga A."/>
            <person name="vanKuyk P.A."/>
            <person name="Barry K."/>
            <person name="Lindquist E."/>
            <person name="LaButti K."/>
            <person name="Lapidus A."/>
            <person name="Lucas S."/>
            <person name="Coutinho P."/>
            <person name="Gong Y."/>
            <person name="Samejima M."/>
            <person name="Mahadevan R."/>
            <person name="Abou-Zaid M."/>
            <person name="de Vries R.P."/>
            <person name="Igarashi K."/>
            <person name="Yadav J.S."/>
            <person name="Grigoriev I.V."/>
            <person name="Master E.R."/>
        </authorList>
    </citation>
    <scope>NUCLEOTIDE SEQUENCE [LARGE SCALE GENOMIC DNA]</scope>
    <source>
        <strain evidence="10 11">HHB-10118-sp</strain>
    </source>
</reference>
<dbReference type="AlphaFoldDB" id="K5UZY7"/>
<dbReference type="GO" id="GO:0003963">
    <property type="term" value="F:RNA-3'-phosphate cyclase activity"/>
    <property type="evidence" value="ECO:0007669"/>
    <property type="project" value="UniProtKB-EC"/>
</dbReference>
<evidence type="ECO:0000313" key="11">
    <source>
        <dbReference type="Proteomes" id="UP000008370"/>
    </source>
</evidence>
<dbReference type="InterPro" id="IPR013792">
    <property type="entry name" value="RNA3'P_cycl/enolpyr_Trfase_a/b"/>
</dbReference>
<keyword evidence="4 7" id="KW-0547">Nucleotide-binding</keyword>
<evidence type="ECO:0000256" key="6">
    <source>
        <dbReference type="PIRSR" id="PIRSR005378-1"/>
    </source>
</evidence>
<dbReference type="EMBL" id="JH930472">
    <property type="protein sequence ID" value="EKM55761.1"/>
    <property type="molecule type" value="Genomic_DNA"/>
</dbReference>
<comment type="similarity">
    <text evidence="1">Belongs to the RNA 3'-terminal cyclase family. Type 1 subfamily.</text>
</comment>
<dbReference type="Pfam" id="PF01137">
    <property type="entry name" value="RTC"/>
    <property type="match status" value="1"/>
</dbReference>
<dbReference type="KEGG" id="pco:PHACADRAFT_173930"/>
<dbReference type="InterPro" id="IPR017770">
    <property type="entry name" value="RNA3'_term_phos_cyc_type_1"/>
</dbReference>
<feature type="binding site" evidence="7">
    <location>
        <begin position="299"/>
        <end position="303"/>
    </location>
    <ligand>
        <name>ATP</name>
        <dbReference type="ChEBI" id="CHEBI:30616"/>
    </ligand>
</feature>
<dbReference type="OrthoDB" id="25029at2759"/>
<dbReference type="SUPFAM" id="SSF55205">
    <property type="entry name" value="EPT/RTPC-like"/>
    <property type="match status" value="2"/>
</dbReference>
<accession>K5UZY7</accession>
<keyword evidence="3" id="KW-0436">Ligase</keyword>
<dbReference type="InterPro" id="IPR020719">
    <property type="entry name" value="RNA3'_term_phos_cycl-like_CS"/>
</dbReference>
<sequence length="362" mass="37490">MPGAAVNVLIDGSVLEGGGQLVRNAVTLAALLQKPITIQNIRAHRDPPGLKAQHATGLKLVADICNGELTGCELGSSTVHFRPGPIRSGSFLADARTAGATTLLLQIAYPCLVFGPAPSSLVLRGGTHAAHAPPADYTAHVFLPFVRAHLHRGVQLAVRRHGFFPRGGGELCVDTEPTPAGPLPAVTLTARGALVAVHGKAYVAGHPEAQAQTIRDGAHARLVAAGVDPAIISIAAIREEATNAVGKGAGIVLWAETDEGCRLGGSSVGARRWDPASLGEAAADELLRNIEHGGCVDEYLQDQIILFLALAEGRSTVRTGPLNLHTKTAMYIAEQLAGATFSVQEEADGTVLLSCEGIGFSV</sequence>
<protein>
    <recommendedName>
        <fullName evidence="2">RNA 3'-terminal-phosphate cyclase (ATP)</fullName>
        <ecNumber evidence="2">6.5.1.4</ecNumber>
    </recommendedName>
</protein>
<dbReference type="STRING" id="650164.K5UZY7"/>
<dbReference type="RefSeq" id="XP_007396079.1">
    <property type="nucleotide sequence ID" value="XM_007396017.1"/>
</dbReference>
<feature type="binding site" evidence="7">
    <location>
        <position position="106"/>
    </location>
    <ligand>
        <name>ATP</name>
        <dbReference type="ChEBI" id="CHEBI:30616"/>
    </ligand>
</feature>
<dbReference type="Pfam" id="PF05189">
    <property type="entry name" value="RTC_insert"/>
    <property type="match status" value="1"/>
</dbReference>
<dbReference type="PIRSF" id="PIRSF005378">
    <property type="entry name" value="RNA3'_term_phos_cycl_euk"/>
    <property type="match status" value="1"/>
</dbReference>
<evidence type="ECO:0000313" key="10">
    <source>
        <dbReference type="EMBL" id="EKM55761.1"/>
    </source>
</evidence>
<dbReference type="InParanoid" id="K5UZY7"/>
<dbReference type="Gene3D" id="3.65.10.20">
    <property type="entry name" value="RNA 3'-terminal phosphate cyclase domain"/>
    <property type="match status" value="1"/>
</dbReference>
<evidence type="ECO:0000256" key="7">
    <source>
        <dbReference type="PIRSR" id="PIRSR005378-2"/>
    </source>
</evidence>
<comment type="catalytic activity">
    <reaction evidence="5">
        <text>a 3'-end 3'-phospho-ribonucleotide-RNA + ATP = a 3'-end 2',3'-cyclophospho-ribonucleotide-RNA + AMP + diphosphate</text>
        <dbReference type="Rhea" id="RHEA:23976"/>
        <dbReference type="Rhea" id="RHEA-COMP:10463"/>
        <dbReference type="Rhea" id="RHEA-COMP:10464"/>
        <dbReference type="ChEBI" id="CHEBI:30616"/>
        <dbReference type="ChEBI" id="CHEBI:33019"/>
        <dbReference type="ChEBI" id="CHEBI:83062"/>
        <dbReference type="ChEBI" id="CHEBI:83064"/>
        <dbReference type="ChEBI" id="CHEBI:456215"/>
        <dbReference type="EC" id="6.5.1.4"/>
    </reaction>
</comment>
<dbReference type="EC" id="6.5.1.4" evidence="2"/>
<feature type="domain" description="RNA 3'-terminal phosphate cyclase" evidence="8">
    <location>
        <begin position="15"/>
        <end position="343"/>
    </location>
</feature>
<keyword evidence="7" id="KW-0067">ATP-binding</keyword>
<evidence type="ECO:0000256" key="5">
    <source>
        <dbReference type="ARBA" id="ARBA00024481"/>
    </source>
</evidence>
<evidence type="ECO:0000256" key="4">
    <source>
        <dbReference type="ARBA" id="ARBA00022741"/>
    </source>
</evidence>
<gene>
    <name evidence="10" type="ORF">PHACADRAFT_173930</name>
</gene>
<evidence type="ECO:0000256" key="1">
    <source>
        <dbReference type="ARBA" id="ARBA00009206"/>
    </source>
</evidence>
<organism evidence="10 11">
    <name type="scientific">Phanerochaete carnosa (strain HHB-10118-sp)</name>
    <name type="common">White-rot fungus</name>
    <name type="synonym">Peniophora carnosa</name>
    <dbReference type="NCBI Taxonomy" id="650164"/>
    <lineage>
        <taxon>Eukaryota</taxon>
        <taxon>Fungi</taxon>
        <taxon>Dikarya</taxon>
        <taxon>Basidiomycota</taxon>
        <taxon>Agaricomycotina</taxon>
        <taxon>Agaricomycetes</taxon>
        <taxon>Polyporales</taxon>
        <taxon>Phanerochaetaceae</taxon>
        <taxon>Phanerochaete</taxon>
    </lineage>
</organism>
<evidence type="ECO:0000256" key="3">
    <source>
        <dbReference type="ARBA" id="ARBA00022598"/>
    </source>
</evidence>
<dbReference type="GeneID" id="18909657"/>
<name>K5UZY7_PHACS</name>
<dbReference type="Gene3D" id="3.30.360.20">
    <property type="entry name" value="RNA 3'-terminal phosphate cyclase, insert domain"/>
    <property type="match status" value="1"/>
</dbReference>
<dbReference type="SUPFAM" id="SSF52913">
    <property type="entry name" value="RNA 3'-terminal phosphate cyclase, RPTC, insert domain"/>
    <property type="match status" value="1"/>
</dbReference>
<dbReference type="PANTHER" id="PTHR11096:SF0">
    <property type="entry name" value="RNA 3'-TERMINAL PHOSPHATE CYCLASE"/>
    <property type="match status" value="1"/>
</dbReference>
<evidence type="ECO:0000259" key="9">
    <source>
        <dbReference type="Pfam" id="PF05189"/>
    </source>
</evidence>
<dbReference type="Proteomes" id="UP000008370">
    <property type="component" value="Unassembled WGS sequence"/>
</dbReference>